<accession>A0A383S4K2</accession>
<protein>
    <recommendedName>
        <fullName evidence="3">ABC-2 family transporter protein</fullName>
    </recommendedName>
</protein>
<reference evidence="2" key="1">
    <citation type="submission" date="2018-08" db="EMBL/GenBank/DDBJ databases">
        <authorList>
            <person name="Hornung B."/>
        </authorList>
    </citation>
    <scope>NUCLEOTIDE SEQUENCE [LARGE SCALE GENOMIC DNA]</scope>
</reference>
<dbReference type="EMBL" id="UNQJ01000004">
    <property type="protein sequence ID" value="SYZ32925.1"/>
    <property type="molecule type" value="Genomic_DNA"/>
</dbReference>
<evidence type="ECO:0000313" key="1">
    <source>
        <dbReference type="EMBL" id="SYZ32925.1"/>
    </source>
</evidence>
<evidence type="ECO:0008006" key="3">
    <source>
        <dbReference type="Google" id="ProtNLM"/>
    </source>
</evidence>
<gene>
    <name evidence="1" type="ORF">PROPAUS_0836</name>
</gene>
<evidence type="ECO:0000313" key="2">
    <source>
        <dbReference type="Proteomes" id="UP000263928"/>
    </source>
</evidence>
<sequence>MLLGEKEDRVWDALAVTPVSLRGYLAWRAVGATLGAGCACTVCLWLGGLGTMGIAQVCCVALAAAPLAGATAMALAAWAADTLRGFAAVKLSFVVLVLPAVVPGSGIGQWLLAPVPSWWPAQAYRELAAGGALTPVWVAGSVLVCGAITAVALRRAARHRIAH</sequence>
<proteinExistence type="predicted"/>
<name>A0A383S4K2_9ACTN</name>
<dbReference type="AlphaFoldDB" id="A0A383S4K2"/>
<organism evidence="1 2">
    <name type="scientific">Propionibacterium australiense</name>
    <dbReference type="NCBI Taxonomy" id="119981"/>
    <lineage>
        <taxon>Bacteria</taxon>
        <taxon>Bacillati</taxon>
        <taxon>Actinomycetota</taxon>
        <taxon>Actinomycetes</taxon>
        <taxon>Propionibacteriales</taxon>
        <taxon>Propionibacteriaceae</taxon>
        <taxon>Propionibacterium</taxon>
    </lineage>
</organism>
<dbReference type="Proteomes" id="UP000263928">
    <property type="component" value="Unassembled WGS sequence"/>
</dbReference>
<keyword evidence="2" id="KW-1185">Reference proteome</keyword>